<evidence type="ECO:0000313" key="3">
    <source>
        <dbReference type="EMBL" id="MDQ0567714.1"/>
    </source>
</evidence>
<dbReference type="EMBL" id="JAUSWP010000002">
    <property type="protein sequence ID" value="MDQ0567714.1"/>
    <property type="molecule type" value="Genomic_DNA"/>
</dbReference>
<dbReference type="NCBIfam" id="TIGR04313">
    <property type="entry name" value="aro_clust_Mycop"/>
    <property type="match status" value="1"/>
</dbReference>
<protein>
    <submittedName>
        <fullName evidence="3">Aromatic cluster surface protein</fullName>
    </submittedName>
</protein>
<gene>
    <name evidence="3" type="ORF">J2Z63_000357</name>
</gene>
<dbReference type="RefSeq" id="WP_307444616.1">
    <property type="nucleotide sequence ID" value="NZ_JAUSWP010000002.1"/>
</dbReference>
<evidence type="ECO:0000256" key="1">
    <source>
        <dbReference type="SAM" id="Coils"/>
    </source>
</evidence>
<keyword evidence="1" id="KW-0175">Coiled coil</keyword>
<dbReference type="PROSITE" id="PS51257">
    <property type="entry name" value="PROKAR_LIPOPROTEIN"/>
    <property type="match status" value="1"/>
</dbReference>
<feature type="coiled-coil region" evidence="1">
    <location>
        <begin position="308"/>
        <end position="363"/>
    </location>
</feature>
<accession>A0ABU0NE43</accession>
<evidence type="ECO:0000256" key="2">
    <source>
        <dbReference type="SAM" id="SignalP"/>
    </source>
</evidence>
<reference evidence="3" key="1">
    <citation type="submission" date="2023-07" db="EMBL/GenBank/DDBJ databases">
        <title>Genomic Encyclopedia of Type Strains, Phase IV (KMG-IV): sequencing the most valuable type-strain genomes for metagenomic binning, comparative biology and taxonomic classification.</title>
        <authorList>
            <person name="Goeker M."/>
        </authorList>
    </citation>
    <scope>NUCLEOTIDE SEQUENCE [LARGE SCALE GENOMIC DNA]</scope>
    <source>
        <strain evidence="3">DSM 22019</strain>
    </source>
</reference>
<dbReference type="Proteomes" id="UP001236620">
    <property type="component" value="Unassembled WGS sequence"/>
</dbReference>
<feature type="signal peptide" evidence="2">
    <location>
        <begin position="1"/>
        <end position="24"/>
    </location>
</feature>
<sequence>MKKLLKISLLPFMALSLVSCTTQIKPNDSINRSVKEKKLYENDHIKQILESIYKDNKDLEKRYINTQEHRSRSAYIDLRYSLTVYPIFIGHYVTEDVEKQYRDVVNKAKKLIENNLSSNWYWTLNNIDKFVFNFNPYGDFYRANAVDQQLFELNDQANSTLVSINNKFPTGVITFKNQTLEVDKLKEFKTFYLIYDNYKVLKMIQYKEDEKLITRILPDLLIFKDKNISKDEIESSLKQIEEETFNIRKQKLDDYLDDKKDKYENADIYQMKSDFSSSHRGIWINDWRVRNKFRSYDLKQTKLAEALFENLKQDRTKVEQYINDWKNQLEEAYDKDVINSEPYTEYKDLLDEYKEKLDQLVNTTIEKIKDWSEKPAKEFGESERQTALQQYQDTDKWFFEFQAKRQYSNALFDSINKINQIDINKTIEDKDLDKVKIFRFSMRYIYENK</sequence>
<organism evidence="3 4">
    <name type="scientific">Mycoplasma yeatsii</name>
    <dbReference type="NCBI Taxonomy" id="51365"/>
    <lineage>
        <taxon>Bacteria</taxon>
        <taxon>Bacillati</taxon>
        <taxon>Mycoplasmatota</taxon>
        <taxon>Mollicutes</taxon>
        <taxon>Mycoplasmataceae</taxon>
        <taxon>Mycoplasma</taxon>
    </lineage>
</organism>
<comment type="caution">
    <text evidence="3">The sequence shown here is derived from an EMBL/GenBank/DDBJ whole genome shotgun (WGS) entry which is preliminary data.</text>
</comment>
<name>A0ABU0NE43_9MOLU</name>
<keyword evidence="4" id="KW-1185">Reference proteome</keyword>
<keyword evidence="2" id="KW-0732">Signal</keyword>
<evidence type="ECO:0000313" key="4">
    <source>
        <dbReference type="Proteomes" id="UP001236620"/>
    </source>
</evidence>
<proteinExistence type="predicted"/>
<dbReference type="InterPro" id="IPR027593">
    <property type="entry name" value="Aro_clust"/>
</dbReference>
<feature type="chain" id="PRO_5046982291" evidence="2">
    <location>
        <begin position="25"/>
        <end position="449"/>
    </location>
</feature>